<dbReference type="InterPro" id="IPR027417">
    <property type="entry name" value="P-loop_NTPase"/>
</dbReference>
<gene>
    <name evidence="5" type="ORF">SLS56_007448</name>
</gene>
<feature type="domain" description="Fungal STAND N-terminal Goodbye" evidence="3">
    <location>
        <begin position="15"/>
        <end position="115"/>
    </location>
</feature>
<protein>
    <recommendedName>
        <fullName evidence="7">Fungal STAND N-terminal Goodbye domain-containing protein</fullName>
    </recommendedName>
</protein>
<dbReference type="Gene3D" id="1.25.40.10">
    <property type="entry name" value="Tetratricopeptide repeat domain"/>
    <property type="match status" value="1"/>
</dbReference>
<evidence type="ECO:0000259" key="3">
    <source>
        <dbReference type="Pfam" id="PF17109"/>
    </source>
</evidence>
<feature type="domain" description="Nephrocystin 3-like N-terminal" evidence="4">
    <location>
        <begin position="269"/>
        <end position="455"/>
    </location>
</feature>
<evidence type="ECO:0000259" key="4">
    <source>
        <dbReference type="Pfam" id="PF24883"/>
    </source>
</evidence>
<evidence type="ECO:0000256" key="1">
    <source>
        <dbReference type="ARBA" id="ARBA00022737"/>
    </source>
</evidence>
<dbReference type="Pfam" id="PF24883">
    <property type="entry name" value="NPHP3_N"/>
    <property type="match status" value="1"/>
</dbReference>
<proteinExistence type="predicted"/>
<evidence type="ECO:0008006" key="7">
    <source>
        <dbReference type="Google" id="ProtNLM"/>
    </source>
</evidence>
<name>A0ABR3SNW1_9PEZI</name>
<dbReference type="PANTHER" id="PTHR10039">
    <property type="entry name" value="AMELOGENIN"/>
    <property type="match status" value="1"/>
</dbReference>
<dbReference type="Pfam" id="PF17109">
    <property type="entry name" value="Goodbye"/>
    <property type="match status" value="1"/>
</dbReference>
<dbReference type="Proteomes" id="UP001521116">
    <property type="component" value="Unassembled WGS sequence"/>
</dbReference>
<reference evidence="5 6" key="1">
    <citation type="submission" date="2024-02" db="EMBL/GenBank/DDBJ databases">
        <title>De novo assembly and annotation of 12 fungi associated with fruit tree decline syndrome in Ontario, Canada.</title>
        <authorList>
            <person name="Sulman M."/>
            <person name="Ellouze W."/>
            <person name="Ilyukhin E."/>
        </authorList>
    </citation>
    <scope>NUCLEOTIDE SEQUENCE [LARGE SCALE GENOMIC DNA]</scope>
    <source>
        <strain evidence="5 6">M1-105</strain>
    </source>
</reference>
<feature type="compositionally biased region" description="Basic and acidic residues" evidence="2">
    <location>
        <begin position="997"/>
        <end position="1006"/>
    </location>
</feature>
<keyword evidence="6" id="KW-1185">Reference proteome</keyword>
<feature type="compositionally biased region" description="Basic and acidic residues" evidence="2">
    <location>
        <begin position="848"/>
        <end position="874"/>
    </location>
</feature>
<dbReference type="InterPro" id="IPR031350">
    <property type="entry name" value="Goodbye_dom"/>
</dbReference>
<dbReference type="Gene3D" id="3.40.50.300">
    <property type="entry name" value="P-loop containing nucleotide triphosphate hydrolases"/>
    <property type="match status" value="1"/>
</dbReference>
<dbReference type="InterPro" id="IPR011990">
    <property type="entry name" value="TPR-like_helical_dom_sf"/>
</dbReference>
<organism evidence="5 6">
    <name type="scientific">Neofusicoccum ribis</name>
    <dbReference type="NCBI Taxonomy" id="45134"/>
    <lineage>
        <taxon>Eukaryota</taxon>
        <taxon>Fungi</taxon>
        <taxon>Dikarya</taxon>
        <taxon>Ascomycota</taxon>
        <taxon>Pezizomycotina</taxon>
        <taxon>Dothideomycetes</taxon>
        <taxon>Dothideomycetes incertae sedis</taxon>
        <taxon>Botryosphaeriales</taxon>
        <taxon>Botryosphaeriaceae</taxon>
        <taxon>Neofusicoccum</taxon>
    </lineage>
</organism>
<dbReference type="PANTHER" id="PTHR10039:SF17">
    <property type="entry name" value="FUNGAL STAND N-TERMINAL GOODBYE DOMAIN-CONTAINING PROTEIN-RELATED"/>
    <property type="match status" value="1"/>
</dbReference>
<sequence length="1569" mass="180370">MGDDPESEGNLEEAFQLAMEEYTRRTGIRIKDEHPQTVEEMRRQMVKFGTRGMHAQGVEAAKTTMDFFVRVGEIGADAGSAAWPPAAVCFKATQLVIETAQNYRKNFTIKGVQESLDSILTVVNDVARYVEGSKRGAQLDAELQNIVLRRLAHFLNVCAIYTKVQKDSRTILGSVKNVFKSVAGNDGGLQNELSQIEGLQKREEHVLGAKVFINTSITGNFLELQNRDTAKNRRRVAVKKILGFDEKNSAWNSWNDMHSNLKKGLVEKTGTWLLQDDFFRAWVDTEKALAKPVLALKGPTGTGKSHLCYSVVDHLYREYQGQMQAAGQTWQASIAYFYFERLEKGQSKSKDKRETSIRDALAALIWQITENDVAYQNFVSDQRISPSGFSTDDLWDNLITKFSESIGSKRRKVFFLVLDGVDQAKDEDIARTLSSLIEKATQLEKSNFQVRFFFTGTEKVFNTVSSTADESIEMIGVPERNREDIHLFIRTRIDKFRQSWKIGKDQDDLLDKLEAKLKDQSSDNFHEAISSLEEIRETKGSHELKEILNREAGDRSAAAAWQLKRLNRNLTEEEIVEFNDILVCMVLMTVWPTVQQLETFRLLRGASRDSIRLSTQIQEKYSQFFDVWDPSDSIDDKNRFVRSKATLDYFMELEGERSDGGGLSVYLRKSAQANTQKPGAVEDRLQTFEIEAVERLIRSVCGEELFKRFQFAQYFGRLRDQQEAQRQSIQFDRMDGHMKMAHCLLKAVCSPERDDYECLHHYAATDLFVHLDNIKPDYLECSDSGTREDIGRLLFEFFWTEDNVRAWLTKGSLDTMRSDGWDRWQEYTDTVLLWFKDPVVGRVARKQLKDHPEGHVEEPPKEKIAEDHFSEHSGSHTGYETGEKAGSKGETPAKERIAAESGADAEPAAEESTEKQPLVLTGEEVEQPPVHVEQETGKRTEPPLAESPTGEPTEELNKQHSTTESDKKDDSSPAKAPLEESEKTVEKVTEDLAEGSVEEKEKEPDFTKEGLMSVHLRVLASRWLQDDEWNAADSLQHLLFFTDEYSGESIETLDNRDRPSRSLKLIQDAESLALKLLRMDANGDQSPMRHVRVAETCLHYALYDESIERCLKIQDDWKARWCLTRAYQQTEQNESALESLDGNLNQLKDRDFQTKHETVWNDMVETLWDLYNVLKRHEKAIETFRELQDIFKEDTGIMNKVLQWAYNTDGSDELKTFLKNKYAPPVDLFLHCADSADFHHNVSIALQDDLGGIIKGYIDAITSAKDDISKRTHLRFYYGQALFYQQRIREALIAWEDNVSETDGLLQEYHDQDTSVFKIREKTVEKLVSVYIQLSKNADSSEFQKLEYARKIEDLCRWNSNALQSTDHTVTLSLARIHYLTGRKYQARECIKDQIERALRFLSDEIPNNDWQGYWWLCQALMLVGDDDNARAAWSLITKDDLPKIQCCSGSCEDEPYLWDEKETYVCRDCVDVKFEKTCWKKLQEGKLEKRLCGKDHDFLILPKPDEKMVKDGIDKKIVQTGGTEKSIEDWLNVIRRNYDVEVSGVQEVKETQQTSHAFTKSRLRWLRK</sequence>
<keyword evidence="1" id="KW-0677">Repeat</keyword>
<feature type="compositionally biased region" description="Basic and acidic residues" evidence="2">
    <location>
        <begin position="881"/>
        <end position="898"/>
    </location>
</feature>
<feature type="region of interest" description="Disordered" evidence="2">
    <location>
        <begin position="848"/>
        <end position="1006"/>
    </location>
</feature>
<evidence type="ECO:0000256" key="2">
    <source>
        <dbReference type="SAM" id="MobiDB-lite"/>
    </source>
</evidence>
<dbReference type="SUPFAM" id="SSF52540">
    <property type="entry name" value="P-loop containing nucleoside triphosphate hydrolases"/>
    <property type="match status" value="1"/>
</dbReference>
<dbReference type="EMBL" id="JAJVDC020000097">
    <property type="protein sequence ID" value="KAL1625178.1"/>
    <property type="molecule type" value="Genomic_DNA"/>
</dbReference>
<feature type="compositionally biased region" description="Basic and acidic residues" evidence="2">
    <location>
        <begin position="932"/>
        <end position="941"/>
    </location>
</feature>
<dbReference type="InterPro" id="IPR056884">
    <property type="entry name" value="NPHP3-like_N"/>
</dbReference>
<accession>A0ABR3SNW1</accession>
<feature type="compositionally biased region" description="Basic and acidic residues" evidence="2">
    <location>
        <begin position="955"/>
        <end position="990"/>
    </location>
</feature>
<evidence type="ECO:0000313" key="5">
    <source>
        <dbReference type="EMBL" id="KAL1625178.1"/>
    </source>
</evidence>
<comment type="caution">
    <text evidence="5">The sequence shown here is derived from an EMBL/GenBank/DDBJ whole genome shotgun (WGS) entry which is preliminary data.</text>
</comment>
<evidence type="ECO:0000313" key="6">
    <source>
        <dbReference type="Proteomes" id="UP001521116"/>
    </source>
</evidence>